<keyword evidence="6" id="KW-1185">Reference proteome</keyword>
<keyword evidence="2 3" id="KW-0732">Signal</keyword>
<sequence>MNANKLPWWRPVSVVAVVGALLAASACGSGEGGGAAGPESGDGPPPVVRVVSTNPVTGPAAQNGIAADEGHRLAIKEINESGFLGDTTIEMEEVDTAGDSQTAASELTKAITDDSVSAVFGAVQSESAVAQAPIAQNSKMPIIFTQAGSDGVVIGEYTFRLTPTMNVYYPILSKFMKEQGWKTMGILYTAATPSLEMIGEETLPAMAEELGIEVVSSVATQGSTQDFTAPISQLLKDDPDGVAVLLIGAANPTAMTQLRQAGYEGAVLGSAAAASGVLDPAGEDGAGMVWPVGYHPSMEYEASRKFTEAFREEYGEDPMFNSADSYDAAWFFARALKRANSANREDIQKALDEIAAEPWTGALGEDLTFTDRILDVPGVVVEKTADGEKLLYYASDVEE</sequence>
<dbReference type="Gene3D" id="3.40.50.2300">
    <property type="match status" value="2"/>
</dbReference>
<dbReference type="EMBL" id="CP051627">
    <property type="protein sequence ID" value="UPT22098.1"/>
    <property type="molecule type" value="Genomic_DNA"/>
</dbReference>
<feature type="chain" id="PRO_5045582607" evidence="3">
    <location>
        <begin position="27"/>
        <end position="399"/>
    </location>
</feature>
<organism evidence="5 6">
    <name type="scientific">Thermobifida alba</name>
    <name type="common">Thermomonospora alba</name>
    <dbReference type="NCBI Taxonomy" id="53522"/>
    <lineage>
        <taxon>Bacteria</taxon>
        <taxon>Bacillati</taxon>
        <taxon>Actinomycetota</taxon>
        <taxon>Actinomycetes</taxon>
        <taxon>Streptosporangiales</taxon>
        <taxon>Nocardiopsidaceae</taxon>
        <taxon>Thermobifida</taxon>
    </lineage>
</organism>
<dbReference type="PANTHER" id="PTHR30483">
    <property type="entry name" value="LEUCINE-SPECIFIC-BINDING PROTEIN"/>
    <property type="match status" value="1"/>
</dbReference>
<evidence type="ECO:0000256" key="1">
    <source>
        <dbReference type="ARBA" id="ARBA00010062"/>
    </source>
</evidence>
<protein>
    <submittedName>
        <fullName evidence="5">ABC transporter substrate-binding protein</fullName>
    </submittedName>
</protein>
<dbReference type="InterPro" id="IPR028081">
    <property type="entry name" value="Leu-bd"/>
</dbReference>
<evidence type="ECO:0000313" key="6">
    <source>
        <dbReference type="Proteomes" id="UP000832041"/>
    </source>
</evidence>
<evidence type="ECO:0000313" key="5">
    <source>
        <dbReference type="EMBL" id="UPT22098.1"/>
    </source>
</evidence>
<dbReference type="InterPro" id="IPR051010">
    <property type="entry name" value="BCAA_transport"/>
</dbReference>
<accession>A0ABY4L751</accession>
<dbReference type="SUPFAM" id="SSF53822">
    <property type="entry name" value="Periplasmic binding protein-like I"/>
    <property type="match status" value="1"/>
</dbReference>
<evidence type="ECO:0000256" key="2">
    <source>
        <dbReference type="ARBA" id="ARBA00022729"/>
    </source>
</evidence>
<dbReference type="RefSeq" id="WP_248590584.1">
    <property type="nucleotide sequence ID" value="NZ_BAABEB010000005.1"/>
</dbReference>
<evidence type="ECO:0000256" key="3">
    <source>
        <dbReference type="SAM" id="SignalP"/>
    </source>
</evidence>
<feature type="signal peptide" evidence="3">
    <location>
        <begin position="1"/>
        <end position="26"/>
    </location>
</feature>
<name>A0ABY4L751_THEAE</name>
<evidence type="ECO:0000259" key="4">
    <source>
        <dbReference type="Pfam" id="PF13458"/>
    </source>
</evidence>
<dbReference type="Proteomes" id="UP000832041">
    <property type="component" value="Chromosome"/>
</dbReference>
<proteinExistence type="inferred from homology"/>
<dbReference type="PROSITE" id="PS51257">
    <property type="entry name" value="PROKAR_LIPOPROTEIN"/>
    <property type="match status" value="1"/>
</dbReference>
<dbReference type="PANTHER" id="PTHR30483:SF6">
    <property type="entry name" value="PERIPLASMIC BINDING PROTEIN OF ABC TRANSPORTER FOR NATURAL AMINO ACIDS"/>
    <property type="match status" value="1"/>
</dbReference>
<feature type="domain" description="Leucine-binding protein" evidence="4">
    <location>
        <begin position="48"/>
        <end position="366"/>
    </location>
</feature>
<dbReference type="InterPro" id="IPR028082">
    <property type="entry name" value="Peripla_BP_I"/>
</dbReference>
<comment type="similarity">
    <text evidence="1">Belongs to the leucine-binding protein family.</text>
</comment>
<gene>
    <name evidence="5" type="ORF">FOF52_14930</name>
</gene>
<dbReference type="Pfam" id="PF13458">
    <property type="entry name" value="Peripla_BP_6"/>
    <property type="match status" value="1"/>
</dbReference>
<reference evidence="5 6" key="1">
    <citation type="submission" date="2020-04" db="EMBL/GenBank/DDBJ databases">
        <title>Thermobifida alba genome sequencing and assembly.</title>
        <authorList>
            <person name="Luzics S."/>
            <person name="Horvath B."/>
            <person name="Nagy I."/>
            <person name="Toth A."/>
            <person name="Nagy I."/>
            <person name="Kukolya J."/>
        </authorList>
    </citation>
    <scope>NUCLEOTIDE SEQUENCE [LARGE SCALE GENOMIC DNA]</scope>
    <source>
        <strain evidence="5 6">DSM 43795</strain>
    </source>
</reference>